<dbReference type="AlphaFoldDB" id="A0AAJ0H7N7"/>
<gene>
    <name evidence="2" type="ORF">B0T25DRAFT_433439</name>
</gene>
<keyword evidence="3" id="KW-1185">Reference proteome</keyword>
<evidence type="ECO:0000313" key="3">
    <source>
        <dbReference type="Proteomes" id="UP001275084"/>
    </source>
</evidence>
<feature type="non-terminal residue" evidence="2">
    <location>
        <position position="1"/>
    </location>
</feature>
<dbReference type="PANTHER" id="PTHR35043">
    <property type="entry name" value="TRANSCRIPTION FACTOR DOMAIN-CONTAINING PROTEIN"/>
    <property type="match status" value="1"/>
</dbReference>
<reference evidence="2" key="2">
    <citation type="submission" date="2023-06" db="EMBL/GenBank/DDBJ databases">
        <authorList>
            <consortium name="Lawrence Berkeley National Laboratory"/>
            <person name="Haridas S."/>
            <person name="Hensen N."/>
            <person name="Bonometti L."/>
            <person name="Westerberg I."/>
            <person name="Brannstrom I.O."/>
            <person name="Guillou S."/>
            <person name="Cros-Aarteil S."/>
            <person name="Calhoun S."/>
            <person name="Kuo A."/>
            <person name="Mondo S."/>
            <person name="Pangilinan J."/>
            <person name="Riley R."/>
            <person name="Labutti K."/>
            <person name="Andreopoulos B."/>
            <person name="Lipzen A."/>
            <person name="Chen C."/>
            <person name="Yanf M."/>
            <person name="Daum C."/>
            <person name="Ng V."/>
            <person name="Clum A."/>
            <person name="Steindorff A."/>
            <person name="Ohm R."/>
            <person name="Martin F."/>
            <person name="Silar P."/>
            <person name="Natvig D."/>
            <person name="Lalanne C."/>
            <person name="Gautier V."/>
            <person name="Ament-Velasquez S.L."/>
            <person name="Kruys A."/>
            <person name="Hutchinson M.I."/>
            <person name="Powell A.J."/>
            <person name="Barry K."/>
            <person name="Miller A.N."/>
            <person name="Grigoriev I.V."/>
            <person name="Debuchy R."/>
            <person name="Gladieux P."/>
            <person name="Thoren M.H."/>
            <person name="Johannesson H."/>
        </authorList>
    </citation>
    <scope>NUCLEOTIDE SEQUENCE</scope>
    <source>
        <strain evidence="2">CBS 955.72</strain>
    </source>
</reference>
<proteinExistence type="predicted"/>
<feature type="transmembrane region" description="Helical" evidence="1">
    <location>
        <begin position="85"/>
        <end position="105"/>
    </location>
</feature>
<feature type="transmembrane region" description="Helical" evidence="1">
    <location>
        <begin position="189"/>
        <end position="208"/>
    </location>
</feature>
<organism evidence="2 3">
    <name type="scientific">Lasiosphaeria hispida</name>
    <dbReference type="NCBI Taxonomy" id="260671"/>
    <lineage>
        <taxon>Eukaryota</taxon>
        <taxon>Fungi</taxon>
        <taxon>Dikarya</taxon>
        <taxon>Ascomycota</taxon>
        <taxon>Pezizomycotina</taxon>
        <taxon>Sordariomycetes</taxon>
        <taxon>Sordariomycetidae</taxon>
        <taxon>Sordariales</taxon>
        <taxon>Lasiosphaeriaceae</taxon>
        <taxon>Lasiosphaeria</taxon>
    </lineage>
</organism>
<feature type="transmembrane region" description="Helical" evidence="1">
    <location>
        <begin position="60"/>
        <end position="79"/>
    </location>
</feature>
<dbReference type="EMBL" id="JAUIQD010000008">
    <property type="protein sequence ID" value="KAK3342079.1"/>
    <property type="molecule type" value="Genomic_DNA"/>
</dbReference>
<feature type="non-terminal residue" evidence="2">
    <location>
        <position position="223"/>
    </location>
</feature>
<protein>
    <submittedName>
        <fullName evidence="2">Uncharacterized protein</fullName>
    </submittedName>
</protein>
<dbReference type="PANTHER" id="PTHR35043:SF8">
    <property type="entry name" value="DUF4220 DOMAIN-CONTAINING PROTEIN"/>
    <property type="match status" value="1"/>
</dbReference>
<comment type="caution">
    <text evidence="2">The sequence shown here is derived from an EMBL/GenBank/DDBJ whole genome shotgun (WGS) entry which is preliminary data.</text>
</comment>
<dbReference type="Proteomes" id="UP001275084">
    <property type="component" value="Unassembled WGS sequence"/>
</dbReference>
<keyword evidence="1" id="KW-0812">Transmembrane</keyword>
<reference evidence="2" key="1">
    <citation type="journal article" date="2023" name="Mol. Phylogenet. Evol.">
        <title>Genome-scale phylogeny and comparative genomics of the fungal order Sordariales.</title>
        <authorList>
            <person name="Hensen N."/>
            <person name="Bonometti L."/>
            <person name="Westerberg I."/>
            <person name="Brannstrom I.O."/>
            <person name="Guillou S."/>
            <person name="Cros-Aarteil S."/>
            <person name="Calhoun S."/>
            <person name="Haridas S."/>
            <person name="Kuo A."/>
            <person name="Mondo S."/>
            <person name="Pangilinan J."/>
            <person name="Riley R."/>
            <person name="LaButti K."/>
            <person name="Andreopoulos B."/>
            <person name="Lipzen A."/>
            <person name="Chen C."/>
            <person name="Yan M."/>
            <person name="Daum C."/>
            <person name="Ng V."/>
            <person name="Clum A."/>
            <person name="Steindorff A."/>
            <person name="Ohm R.A."/>
            <person name="Martin F."/>
            <person name="Silar P."/>
            <person name="Natvig D.O."/>
            <person name="Lalanne C."/>
            <person name="Gautier V."/>
            <person name="Ament-Velasquez S.L."/>
            <person name="Kruys A."/>
            <person name="Hutchinson M.I."/>
            <person name="Powell A.J."/>
            <person name="Barry K."/>
            <person name="Miller A.N."/>
            <person name="Grigoriev I.V."/>
            <person name="Debuchy R."/>
            <person name="Gladieux P."/>
            <person name="Hiltunen Thoren M."/>
            <person name="Johannesson H."/>
        </authorList>
    </citation>
    <scope>NUCLEOTIDE SEQUENCE</scope>
    <source>
        <strain evidence="2">CBS 955.72</strain>
    </source>
</reference>
<sequence>SCQRFKHLGIKWTLQHAFFADMGGMLLQAPDCPPFLVNSCPQITDEEIWDRSKADTMSKIITILQASYLMLHLLTRAILRLPTTTLELSAGAIVLCTFGTFLCWLHKPCDVKTGIIITTEATIAQILIDAGDAAIQPYRHTPLDFVAKQSFTFGCDVMGLFGLRCDDPERPMRRFPNDRFPDIGTFEKVALFWITSAFGGFHLIGWNFTFPTRLELILWRASS</sequence>
<keyword evidence="1" id="KW-0472">Membrane</keyword>
<evidence type="ECO:0000256" key="1">
    <source>
        <dbReference type="SAM" id="Phobius"/>
    </source>
</evidence>
<accession>A0AAJ0H7N7</accession>
<keyword evidence="1" id="KW-1133">Transmembrane helix</keyword>
<name>A0AAJ0H7N7_9PEZI</name>
<evidence type="ECO:0000313" key="2">
    <source>
        <dbReference type="EMBL" id="KAK3342079.1"/>
    </source>
</evidence>